<gene>
    <name evidence="1" type="ORF">GCM10022395_00060</name>
</gene>
<dbReference type="Proteomes" id="UP001500954">
    <property type="component" value="Unassembled WGS sequence"/>
</dbReference>
<accession>A0ABP6WLL9</accession>
<dbReference type="EMBL" id="BAABCY010000001">
    <property type="protein sequence ID" value="GAA3552441.1"/>
    <property type="molecule type" value="Genomic_DNA"/>
</dbReference>
<organism evidence="1 2">
    <name type="scientific">Snuella lapsa</name>
    <dbReference type="NCBI Taxonomy" id="870481"/>
    <lineage>
        <taxon>Bacteria</taxon>
        <taxon>Pseudomonadati</taxon>
        <taxon>Bacteroidota</taxon>
        <taxon>Flavobacteriia</taxon>
        <taxon>Flavobacteriales</taxon>
        <taxon>Flavobacteriaceae</taxon>
        <taxon>Snuella</taxon>
    </lineage>
</organism>
<proteinExistence type="predicted"/>
<sequence>MKNISINVLSLILISCNPFGEHKVLRYKDDLIYLISKFKEYEEGTYGRDEIDEFIIADIRKMGIDFVIKNDSNKNPSYSGFVEENDSLIILIDKADNILDLERRIIYDLKKYPRNFGNNTITNASYKIVQLDERWYYSEIGFD</sequence>
<evidence type="ECO:0000313" key="1">
    <source>
        <dbReference type="EMBL" id="GAA3552441.1"/>
    </source>
</evidence>
<evidence type="ECO:0000313" key="2">
    <source>
        <dbReference type="Proteomes" id="UP001500954"/>
    </source>
</evidence>
<protein>
    <recommendedName>
        <fullName evidence="3">Lipoprotein</fullName>
    </recommendedName>
</protein>
<name>A0ABP6WLL9_9FLAO</name>
<dbReference type="RefSeq" id="WP_345003613.1">
    <property type="nucleotide sequence ID" value="NZ_BAABCY010000001.1"/>
</dbReference>
<comment type="caution">
    <text evidence="1">The sequence shown here is derived from an EMBL/GenBank/DDBJ whole genome shotgun (WGS) entry which is preliminary data.</text>
</comment>
<dbReference type="PROSITE" id="PS51257">
    <property type="entry name" value="PROKAR_LIPOPROTEIN"/>
    <property type="match status" value="1"/>
</dbReference>
<keyword evidence="2" id="KW-1185">Reference proteome</keyword>
<evidence type="ECO:0008006" key="3">
    <source>
        <dbReference type="Google" id="ProtNLM"/>
    </source>
</evidence>
<reference evidence="2" key="1">
    <citation type="journal article" date="2019" name="Int. J. Syst. Evol. Microbiol.">
        <title>The Global Catalogue of Microorganisms (GCM) 10K type strain sequencing project: providing services to taxonomists for standard genome sequencing and annotation.</title>
        <authorList>
            <consortium name="The Broad Institute Genomics Platform"/>
            <consortium name="The Broad Institute Genome Sequencing Center for Infectious Disease"/>
            <person name="Wu L."/>
            <person name="Ma J."/>
        </authorList>
    </citation>
    <scope>NUCLEOTIDE SEQUENCE [LARGE SCALE GENOMIC DNA]</scope>
    <source>
        <strain evidence="2">JCM 17111</strain>
    </source>
</reference>